<accession>A0A5C3QR00</accession>
<evidence type="ECO:0000313" key="1">
    <source>
        <dbReference type="EMBL" id="TFL00784.1"/>
    </source>
</evidence>
<name>A0A5C3QR00_9AGAR</name>
<proteinExistence type="predicted"/>
<dbReference type="Gene3D" id="3.10.350.10">
    <property type="entry name" value="LysM domain"/>
    <property type="match status" value="1"/>
</dbReference>
<dbReference type="STRING" id="1884261.A0A5C3QR00"/>
<dbReference type="EMBL" id="ML178827">
    <property type="protein sequence ID" value="TFL00784.1"/>
    <property type="molecule type" value="Genomic_DNA"/>
</dbReference>
<keyword evidence="2" id="KW-1185">Reference proteome</keyword>
<dbReference type="Proteomes" id="UP000305067">
    <property type="component" value="Unassembled WGS sequence"/>
</dbReference>
<evidence type="ECO:0000313" key="2">
    <source>
        <dbReference type="Proteomes" id="UP000305067"/>
    </source>
</evidence>
<evidence type="ECO:0008006" key="3">
    <source>
        <dbReference type="Google" id="ProtNLM"/>
    </source>
</evidence>
<dbReference type="OrthoDB" id="5985073at2759"/>
<dbReference type="InterPro" id="IPR036779">
    <property type="entry name" value="LysM_dom_sf"/>
</dbReference>
<dbReference type="AlphaFoldDB" id="A0A5C3QR00"/>
<protein>
    <recommendedName>
        <fullName evidence="3">LysM domain-containing protein</fullName>
    </recommendedName>
</protein>
<organism evidence="1 2">
    <name type="scientific">Pterulicium gracile</name>
    <dbReference type="NCBI Taxonomy" id="1884261"/>
    <lineage>
        <taxon>Eukaryota</taxon>
        <taxon>Fungi</taxon>
        <taxon>Dikarya</taxon>
        <taxon>Basidiomycota</taxon>
        <taxon>Agaricomycotina</taxon>
        <taxon>Agaricomycetes</taxon>
        <taxon>Agaricomycetidae</taxon>
        <taxon>Agaricales</taxon>
        <taxon>Pleurotineae</taxon>
        <taxon>Pterulaceae</taxon>
        <taxon>Pterulicium</taxon>
    </lineage>
</organism>
<gene>
    <name evidence="1" type="ORF">BDV98DRAFT_583240</name>
</gene>
<reference evidence="1 2" key="1">
    <citation type="journal article" date="2019" name="Nat. Ecol. Evol.">
        <title>Megaphylogeny resolves global patterns of mushroom evolution.</title>
        <authorList>
            <person name="Varga T."/>
            <person name="Krizsan K."/>
            <person name="Foldi C."/>
            <person name="Dima B."/>
            <person name="Sanchez-Garcia M."/>
            <person name="Sanchez-Ramirez S."/>
            <person name="Szollosi G.J."/>
            <person name="Szarkandi J.G."/>
            <person name="Papp V."/>
            <person name="Albert L."/>
            <person name="Andreopoulos W."/>
            <person name="Angelini C."/>
            <person name="Antonin V."/>
            <person name="Barry K.W."/>
            <person name="Bougher N.L."/>
            <person name="Buchanan P."/>
            <person name="Buyck B."/>
            <person name="Bense V."/>
            <person name="Catcheside P."/>
            <person name="Chovatia M."/>
            <person name="Cooper J."/>
            <person name="Damon W."/>
            <person name="Desjardin D."/>
            <person name="Finy P."/>
            <person name="Geml J."/>
            <person name="Haridas S."/>
            <person name="Hughes K."/>
            <person name="Justo A."/>
            <person name="Karasinski D."/>
            <person name="Kautmanova I."/>
            <person name="Kiss B."/>
            <person name="Kocsube S."/>
            <person name="Kotiranta H."/>
            <person name="LaButti K.M."/>
            <person name="Lechner B.E."/>
            <person name="Liimatainen K."/>
            <person name="Lipzen A."/>
            <person name="Lukacs Z."/>
            <person name="Mihaltcheva S."/>
            <person name="Morgado L.N."/>
            <person name="Niskanen T."/>
            <person name="Noordeloos M.E."/>
            <person name="Ohm R.A."/>
            <person name="Ortiz-Santana B."/>
            <person name="Ovrebo C."/>
            <person name="Racz N."/>
            <person name="Riley R."/>
            <person name="Savchenko A."/>
            <person name="Shiryaev A."/>
            <person name="Soop K."/>
            <person name="Spirin V."/>
            <person name="Szebenyi C."/>
            <person name="Tomsovsky M."/>
            <person name="Tulloss R.E."/>
            <person name="Uehling J."/>
            <person name="Grigoriev I.V."/>
            <person name="Vagvolgyi C."/>
            <person name="Papp T."/>
            <person name="Martin F.M."/>
            <person name="Miettinen O."/>
            <person name="Hibbett D.S."/>
            <person name="Nagy L.G."/>
        </authorList>
    </citation>
    <scope>NUCLEOTIDE SEQUENCE [LARGE SCALE GENOMIC DNA]</scope>
    <source>
        <strain evidence="1 2">CBS 309.79</strain>
    </source>
</reference>
<sequence length="247" mass="27582">MVAISHHPFDSEPTKVLIFRPLIGQGKLTAAGYRRSLVVWFEGMCKSGAPGVTTVLGVPDSHKVEDDHRTLLSVTPPPPFSLCYRLLSHPSRRYKRSYSNSQCTFIAHSYSPDCKTATVGSPYSNYFNIYTAANITATQFNSCNPGLNCSTLQIGKNVCVSAGTLPSNAPKPNPVCRCPHSQSRRRTKMVPLGWLMYDVHRCTRRFMHLQLFQTYPSIMEWLSQTQVGIPRWLGRKVAMYCGQGGGY</sequence>